<evidence type="ECO:0000313" key="2">
    <source>
        <dbReference type="Proteomes" id="UP001152876"/>
    </source>
</evidence>
<name>A0A9X4P0L6_9BURK</name>
<gene>
    <name evidence="1" type="ORF">H010_20771</name>
</gene>
<protein>
    <submittedName>
        <fullName evidence="1">Uncharacterized protein</fullName>
    </submittedName>
</protein>
<dbReference type="PROSITE" id="PS51257">
    <property type="entry name" value="PROKAR_LIPOPROTEIN"/>
    <property type="match status" value="1"/>
</dbReference>
<reference evidence="1" key="1">
    <citation type="submission" date="2013-01" db="EMBL/GenBank/DDBJ databases">
        <title>Genome draft of Hydrogenophaga taeniospiralis 2K1.</title>
        <authorList>
            <person name="Gomila M."/>
            <person name="Lalucat J."/>
        </authorList>
    </citation>
    <scope>NUCLEOTIDE SEQUENCE</scope>
    <source>
        <strain evidence="1">CCUG 15921</strain>
    </source>
</reference>
<proteinExistence type="predicted"/>
<dbReference type="AlphaFoldDB" id="A0A9X4P0L6"/>
<keyword evidence="2" id="KW-1185">Reference proteome</keyword>
<dbReference type="Proteomes" id="UP001152876">
    <property type="component" value="Unassembled WGS sequence"/>
</dbReference>
<dbReference type="EMBL" id="AOGK01000024">
    <property type="protein sequence ID" value="MDG5977700.1"/>
    <property type="molecule type" value="Genomic_DNA"/>
</dbReference>
<organism evidence="1 2">
    <name type="scientific">Hydrogenophaga taeniospiralis CCUG 15921</name>
    <dbReference type="NCBI Taxonomy" id="1281780"/>
    <lineage>
        <taxon>Bacteria</taxon>
        <taxon>Pseudomonadati</taxon>
        <taxon>Pseudomonadota</taxon>
        <taxon>Betaproteobacteria</taxon>
        <taxon>Burkholderiales</taxon>
        <taxon>Comamonadaceae</taxon>
        <taxon>Hydrogenophaga</taxon>
    </lineage>
</organism>
<sequence length="135" mass="14149">MSRLALQLGLPVEDGDALIAPHLFTGPAGLACRVHLQEGDPPAVRPEALLPMSAQELAGSDVQRLLAVQSIVLGELGWFLTTSPEGLLQLTSLAWINDPVDAATALDLVNGVGMAILHALMLDDPRLGQTQGLSN</sequence>
<evidence type="ECO:0000313" key="1">
    <source>
        <dbReference type="EMBL" id="MDG5977700.1"/>
    </source>
</evidence>
<comment type="caution">
    <text evidence="1">The sequence shown here is derived from an EMBL/GenBank/DDBJ whole genome shotgun (WGS) entry which is preliminary data.</text>
</comment>
<accession>A0A9X4P0L6</accession>